<evidence type="ECO:0000256" key="4">
    <source>
        <dbReference type="ARBA" id="ARBA00022622"/>
    </source>
</evidence>
<keyword evidence="7" id="KW-0472">Membrane</keyword>
<comment type="caution">
    <text evidence="14">The sequence shown here is derived from an EMBL/GenBank/DDBJ whole genome shotgun (WGS) entry which is preliminary data.</text>
</comment>
<proteinExistence type="inferred from homology"/>
<keyword evidence="8" id="KW-0325">Glycoprotein</keyword>
<keyword evidence="5 13" id="KW-0732">Signal</keyword>
<dbReference type="InterPro" id="IPR001863">
    <property type="entry name" value="Glypican"/>
</dbReference>
<evidence type="ECO:0000256" key="11">
    <source>
        <dbReference type="RuleBase" id="RU003518"/>
    </source>
</evidence>
<keyword evidence="9" id="KW-0357">Heparan sulfate</keyword>
<keyword evidence="4" id="KW-0336">GPI-anchor</keyword>
<keyword evidence="10" id="KW-0449">Lipoprotein</keyword>
<feature type="chain" id="PRO_5045914515" description="Glypican-6" evidence="13">
    <location>
        <begin position="26"/>
        <end position="655"/>
    </location>
</feature>
<feature type="compositionally biased region" description="Polar residues" evidence="12">
    <location>
        <begin position="358"/>
        <end position="370"/>
    </location>
</feature>
<feature type="region of interest" description="Disordered" evidence="12">
    <location>
        <begin position="318"/>
        <end position="426"/>
    </location>
</feature>
<dbReference type="PANTHER" id="PTHR10822:SF30">
    <property type="entry name" value="DALLY-LIKE, ISOFORM A"/>
    <property type="match status" value="1"/>
</dbReference>
<reference evidence="14 15" key="1">
    <citation type="submission" date="2022-12" db="EMBL/GenBank/DDBJ databases">
        <title>Chromosome-level genome of Tegillarca granosa.</title>
        <authorList>
            <person name="Kim J."/>
        </authorList>
    </citation>
    <scope>NUCLEOTIDE SEQUENCE [LARGE SCALE GENOMIC DNA]</scope>
    <source>
        <strain evidence="14">Teg-2019</strain>
        <tissue evidence="14">Adductor muscle</tissue>
    </source>
</reference>
<protein>
    <recommendedName>
        <fullName evidence="16">Glypican-6</fullName>
    </recommendedName>
</protein>
<evidence type="ECO:0000256" key="7">
    <source>
        <dbReference type="ARBA" id="ARBA00023136"/>
    </source>
</evidence>
<dbReference type="EMBL" id="JARBDR010000640">
    <property type="protein sequence ID" value="KAJ8310083.1"/>
    <property type="molecule type" value="Genomic_DNA"/>
</dbReference>
<dbReference type="Pfam" id="PF01153">
    <property type="entry name" value="Glypican"/>
    <property type="match status" value="2"/>
</dbReference>
<evidence type="ECO:0000256" key="12">
    <source>
        <dbReference type="SAM" id="MobiDB-lite"/>
    </source>
</evidence>
<keyword evidence="15" id="KW-1185">Reference proteome</keyword>
<evidence type="ECO:0000256" key="8">
    <source>
        <dbReference type="ARBA" id="ARBA00023180"/>
    </source>
</evidence>
<feature type="compositionally biased region" description="Polar residues" evidence="12">
    <location>
        <begin position="327"/>
        <end position="337"/>
    </location>
</feature>
<comment type="similarity">
    <text evidence="2 11">Belongs to the glypican family.</text>
</comment>
<evidence type="ECO:0000256" key="3">
    <source>
        <dbReference type="ARBA" id="ARBA00022475"/>
    </source>
</evidence>
<evidence type="ECO:0000256" key="13">
    <source>
        <dbReference type="SAM" id="SignalP"/>
    </source>
</evidence>
<evidence type="ECO:0000313" key="15">
    <source>
        <dbReference type="Proteomes" id="UP001217089"/>
    </source>
</evidence>
<evidence type="ECO:0000313" key="14">
    <source>
        <dbReference type="EMBL" id="KAJ8310083.1"/>
    </source>
</evidence>
<keyword evidence="3" id="KW-1003">Cell membrane</keyword>
<feature type="signal peptide" evidence="13">
    <location>
        <begin position="1"/>
        <end position="25"/>
    </location>
</feature>
<sequence>MAARLSVNLCLKFCVFALLNVLCHCLSFECLDVKRAYTEKGFSDNDIPIKAISGDHLEVCPQGYTCCTRDMENKLRSLSLKEYNHIVDEAFKYIRSTFVSRTRKFDEFFTELLDKAKNDLHEMFVRTYGLLYKQNSAVFTNLFKDLRSYYKGSDIRLLEALDNFFKTLLKKMFELLNSPHTFNEQYLNCVTSQMDKLKPFGDVPNKLSIQVHRSFIAARTFVQGLAIGRDVIIEVGKIPPTESCTKGLMKMSHCPHCRGLTRTKPCNNLCLNTMKEAMKKLAQRLEGPFNIESVVDPIDVKISDAIMNLQENSPKVKDKIFEGCGRPQTQNMRYSNQRSKRDANITATEQKSDVHLKSGSTSNTKSNAHSKPQADDANIQNSPFVTGNKGAGSSGSNEGGGNYEEYSYGTYKPPSKKKQSVRPTTAAGTSLDRLVRDIKEKVKIAKDFWVQIPYAICNDKEIAAQPDSDGDCWNGHDRAKYVAEVQKDGLISQLNNPEVVVDPNTSPDIIRQQKTQLRIITSKLNNAFHGEEVEWIDTVVSVGYDAYPEGSGVTQEGSGDITDDTEGSWSGSGSGDGSDGDDERIYTHNPNRGRGNKNKNRNEKEDHSFNFVDPTYEVDGSKNERTHVFFQKIFIQYIYISNLDFYFKKKFFLKK</sequence>
<evidence type="ECO:0000256" key="5">
    <source>
        <dbReference type="ARBA" id="ARBA00022729"/>
    </source>
</evidence>
<evidence type="ECO:0000256" key="1">
    <source>
        <dbReference type="ARBA" id="ARBA00004609"/>
    </source>
</evidence>
<keyword evidence="6" id="KW-0654">Proteoglycan</keyword>
<dbReference type="PANTHER" id="PTHR10822">
    <property type="entry name" value="GLYPICAN"/>
    <property type="match status" value="1"/>
</dbReference>
<evidence type="ECO:0000256" key="6">
    <source>
        <dbReference type="ARBA" id="ARBA00022974"/>
    </source>
</evidence>
<comment type="subcellular location">
    <subcellularLocation>
        <location evidence="1">Cell membrane</location>
        <topology evidence="1">Lipid-anchor</topology>
        <topology evidence="1">GPI-anchor</topology>
    </subcellularLocation>
</comment>
<dbReference type="Proteomes" id="UP001217089">
    <property type="component" value="Unassembled WGS sequence"/>
</dbReference>
<accession>A0ABQ9EY53</accession>
<evidence type="ECO:0000256" key="2">
    <source>
        <dbReference type="ARBA" id="ARBA00010260"/>
    </source>
</evidence>
<organism evidence="14 15">
    <name type="scientific">Tegillarca granosa</name>
    <name type="common">Malaysian cockle</name>
    <name type="synonym">Anadara granosa</name>
    <dbReference type="NCBI Taxonomy" id="220873"/>
    <lineage>
        <taxon>Eukaryota</taxon>
        <taxon>Metazoa</taxon>
        <taxon>Spiralia</taxon>
        <taxon>Lophotrochozoa</taxon>
        <taxon>Mollusca</taxon>
        <taxon>Bivalvia</taxon>
        <taxon>Autobranchia</taxon>
        <taxon>Pteriomorphia</taxon>
        <taxon>Arcoida</taxon>
        <taxon>Arcoidea</taxon>
        <taxon>Arcidae</taxon>
        <taxon>Tegillarca</taxon>
    </lineage>
</organism>
<evidence type="ECO:0000256" key="10">
    <source>
        <dbReference type="ARBA" id="ARBA00023288"/>
    </source>
</evidence>
<evidence type="ECO:0008006" key="16">
    <source>
        <dbReference type="Google" id="ProtNLM"/>
    </source>
</evidence>
<gene>
    <name evidence="14" type="ORF">KUTeg_011948</name>
</gene>
<feature type="region of interest" description="Disordered" evidence="12">
    <location>
        <begin position="550"/>
        <end position="608"/>
    </location>
</feature>
<feature type="compositionally biased region" description="Gly residues" evidence="12">
    <location>
        <begin position="389"/>
        <end position="402"/>
    </location>
</feature>
<evidence type="ECO:0000256" key="9">
    <source>
        <dbReference type="ARBA" id="ARBA00023207"/>
    </source>
</evidence>
<name>A0ABQ9EY53_TEGGR</name>